<proteinExistence type="inferred from homology"/>
<reference evidence="4" key="1">
    <citation type="submission" date="2023-06" db="EMBL/GenBank/DDBJ databases">
        <authorList>
            <person name="Noh H."/>
        </authorList>
    </citation>
    <scope>NUCLEOTIDE SEQUENCE</scope>
    <source>
        <strain evidence="4">DUCC20226</strain>
    </source>
</reference>
<keyword evidence="1" id="KW-0560">Oxidoreductase</keyword>
<dbReference type="InterPro" id="IPR001509">
    <property type="entry name" value="Epimerase_deHydtase"/>
</dbReference>
<dbReference type="SUPFAM" id="SSF51735">
    <property type="entry name" value="NAD(P)-binding Rossmann-fold domains"/>
    <property type="match status" value="1"/>
</dbReference>
<feature type="domain" description="NAD-dependent epimerase/dehydratase" evidence="3">
    <location>
        <begin position="17"/>
        <end position="266"/>
    </location>
</feature>
<comment type="similarity">
    <text evidence="2">Belongs to the NAD(P)-dependent epimerase/dehydratase family. Dihydroflavonol-4-reductase subfamily.</text>
</comment>
<dbReference type="GO" id="GO:0016616">
    <property type="term" value="F:oxidoreductase activity, acting on the CH-OH group of donors, NAD or NADP as acceptor"/>
    <property type="evidence" value="ECO:0007669"/>
    <property type="project" value="TreeGrafter"/>
</dbReference>
<dbReference type="Pfam" id="PF01370">
    <property type="entry name" value="Epimerase"/>
    <property type="match status" value="1"/>
</dbReference>
<sequence>MPLKGIASPDIPYGSLVVVSGVNGFIGSHVADQALSAGYKVRGTTRSIYRNAWLEDYFKNKYGSEVFELVEVSDMTIDGAFDSALTGASGFMHVASDMSNSTDPDVVIGNAVKGVLHALRAAKKEGVGMKRFVYTSSSTAATLPKPGENFSVTTESWNNEAIEMAWKAETREKDAFIVYAASKAESEKAVWKWARENEHEFVINTVLPNANIGAILSPENQGYPSTARWTKAVLDNDYESIKHIPPQYYVNVQDTARLHVIALANPFVKDERVFAFARPFTFNDIVEVLRKQYPNNKWDDVPDQRQDLSEIHPIKRAEELLEAAYGFCFTGLEQSVKDNVVGSRV</sequence>
<dbReference type="InterPro" id="IPR050425">
    <property type="entry name" value="NAD(P)_dehydrat-like"/>
</dbReference>
<dbReference type="Proteomes" id="UP001265746">
    <property type="component" value="Unassembled WGS sequence"/>
</dbReference>
<dbReference type="PANTHER" id="PTHR10366">
    <property type="entry name" value="NAD DEPENDENT EPIMERASE/DEHYDRATASE"/>
    <property type="match status" value="1"/>
</dbReference>
<accession>A0AAD9STA8</accession>
<comment type="caution">
    <text evidence="4">The sequence shown here is derived from an EMBL/GenBank/DDBJ whole genome shotgun (WGS) entry which is preliminary data.</text>
</comment>
<organism evidence="4 5">
    <name type="scientific">Phomopsis amygdali</name>
    <name type="common">Fusicoccum amygdali</name>
    <dbReference type="NCBI Taxonomy" id="1214568"/>
    <lineage>
        <taxon>Eukaryota</taxon>
        <taxon>Fungi</taxon>
        <taxon>Dikarya</taxon>
        <taxon>Ascomycota</taxon>
        <taxon>Pezizomycotina</taxon>
        <taxon>Sordariomycetes</taxon>
        <taxon>Sordariomycetidae</taxon>
        <taxon>Diaporthales</taxon>
        <taxon>Diaporthaceae</taxon>
        <taxon>Diaporthe</taxon>
    </lineage>
</organism>
<dbReference type="AlphaFoldDB" id="A0AAD9STA8"/>
<protein>
    <recommendedName>
        <fullName evidence="3">NAD-dependent epimerase/dehydratase domain-containing protein</fullName>
    </recommendedName>
</protein>
<evidence type="ECO:0000313" key="5">
    <source>
        <dbReference type="Proteomes" id="UP001265746"/>
    </source>
</evidence>
<dbReference type="FunFam" id="3.40.50.720:FF:000426">
    <property type="entry name" value="Aldehyde reductase 2"/>
    <property type="match status" value="1"/>
</dbReference>
<evidence type="ECO:0000256" key="1">
    <source>
        <dbReference type="ARBA" id="ARBA00023002"/>
    </source>
</evidence>
<evidence type="ECO:0000259" key="3">
    <source>
        <dbReference type="Pfam" id="PF01370"/>
    </source>
</evidence>
<dbReference type="EMBL" id="JAUJFL010000001">
    <property type="protein sequence ID" value="KAK2614900.1"/>
    <property type="molecule type" value="Genomic_DNA"/>
</dbReference>
<evidence type="ECO:0000313" key="4">
    <source>
        <dbReference type="EMBL" id="KAK2614900.1"/>
    </source>
</evidence>
<name>A0AAD9STA8_PHOAM</name>
<gene>
    <name evidence="4" type="ORF">N8I77_001690</name>
</gene>
<evidence type="ECO:0000256" key="2">
    <source>
        <dbReference type="ARBA" id="ARBA00023445"/>
    </source>
</evidence>
<keyword evidence="5" id="KW-1185">Reference proteome</keyword>
<dbReference type="InterPro" id="IPR036291">
    <property type="entry name" value="NAD(P)-bd_dom_sf"/>
</dbReference>
<dbReference type="Gene3D" id="3.40.50.720">
    <property type="entry name" value="NAD(P)-binding Rossmann-like Domain"/>
    <property type="match status" value="1"/>
</dbReference>
<dbReference type="PANTHER" id="PTHR10366:SF562">
    <property type="entry name" value="ALDEHYDE REDUCTASE II (AFU_ORTHOLOGUE AFUA_1G11360)"/>
    <property type="match status" value="1"/>
</dbReference>